<reference evidence="1" key="5">
    <citation type="journal article" date="2021" name="G3 (Bethesda)">
        <title>Aegilops tauschii genome assembly Aet v5.0 features greater sequence contiguity and improved annotation.</title>
        <authorList>
            <person name="Wang L."/>
            <person name="Zhu T."/>
            <person name="Rodriguez J.C."/>
            <person name="Deal K.R."/>
            <person name="Dubcovsky J."/>
            <person name="McGuire P.E."/>
            <person name="Lux T."/>
            <person name="Spannagl M."/>
            <person name="Mayer K.F.X."/>
            <person name="Baldrich P."/>
            <person name="Meyers B.C."/>
            <person name="Huo N."/>
            <person name="Gu Y.Q."/>
            <person name="Zhou H."/>
            <person name="Devos K.M."/>
            <person name="Bennetzen J.L."/>
            <person name="Unver T."/>
            <person name="Budak H."/>
            <person name="Gulick P.J."/>
            <person name="Galiba G."/>
            <person name="Kalapos B."/>
            <person name="Nelson D.R."/>
            <person name="Li P."/>
            <person name="You F.M."/>
            <person name="Luo M.C."/>
            <person name="Dvorak J."/>
        </authorList>
    </citation>
    <scope>NUCLEOTIDE SEQUENCE [LARGE SCALE GENOMIC DNA]</scope>
    <source>
        <strain evidence="1">cv. AL8/78</strain>
    </source>
</reference>
<evidence type="ECO:0000313" key="1">
    <source>
        <dbReference type="EnsemblPlants" id="AET1Gv20291800.5"/>
    </source>
</evidence>
<sequence>MSALEQSIRKFAEERTRSVIKPELGTRSDSLNEAYDFCSLYSWEVRFSKKAD</sequence>
<evidence type="ECO:0000313" key="2">
    <source>
        <dbReference type="Proteomes" id="UP000015105"/>
    </source>
</evidence>
<dbReference type="AlphaFoldDB" id="A0A452Y4U3"/>
<dbReference type="PANTHER" id="PTHR47482:SF5">
    <property type="entry name" value="FAR1 DOMAIN-CONTAINING PROTEIN"/>
    <property type="match status" value="1"/>
</dbReference>
<dbReference type="Proteomes" id="UP000015105">
    <property type="component" value="Chromosome 1D"/>
</dbReference>
<reference evidence="1" key="4">
    <citation type="submission" date="2019-03" db="UniProtKB">
        <authorList>
            <consortium name="EnsemblPlants"/>
        </authorList>
    </citation>
    <scope>IDENTIFICATION</scope>
</reference>
<reference evidence="2" key="2">
    <citation type="journal article" date="2017" name="Nat. Plants">
        <title>The Aegilops tauschii genome reveals multiple impacts of transposons.</title>
        <authorList>
            <person name="Zhao G."/>
            <person name="Zou C."/>
            <person name="Li K."/>
            <person name="Wang K."/>
            <person name="Li T."/>
            <person name="Gao L."/>
            <person name="Zhang X."/>
            <person name="Wang H."/>
            <person name="Yang Z."/>
            <person name="Liu X."/>
            <person name="Jiang W."/>
            <person name="Mao L."/>
            <person name="Kong X."/>
            <person name="Jiao Y."/>
            <person name="Jia J."/>
        </authorList>
    </citation>
    <scope>NUCLEOTIDE SEQUENCE [LARGE SCALE GENOMIC DNA]</scope>
    <source>
        <strain evidence="2">cv. AL8/78</strain>
    </source>
</reference>
<organism evidence="1 2">
    <name type="scientific">Aegilops tauschii subsp. strangulata</name>
    <name type="common">Goatgrass</name>
    <dbReference type="NCBI Taxonomy" id="200361"/>
    <lineage>
        <taxon>Eukaryota</taxon>
        <taxon>Viridiplantae</taxon>
        <taxon>Streptophyta</taxon>
        <taxon>Embryophyta</taxon>
        <taxon>Tracheophyta</taxon>
        <taxon>Spermatophyta</taxon>
        <taxon>Magnoliopsida</taxon>
        <taxon>Liliopsida</taxon>
        <taxon>Poales</taxon>
        <taxon>Poaceae</taxon>
        <taxon>BOP clade</taxon>
        <taxon>Pooideae</taxon>
        <taxon>Triticodae</taxon>
        <taxon>Triticeae</taxon>
        <taxon>Triticinae</taxon>
        <taxon>Aegilops</taxon>
    </lineage>
</organism>
<reference evidence="2" key="1">
    <citation type="journal article" date="2014" name="Science">
        <title>Ancient hybridizations among the ancestral genomes of bread wheat.</title>
        <authorList>
            <consortium name="International Wheat Genome Sequencing Consortium,"/>
            <person name="Marcussen T."/>
            <person name="Sandve S.R."/>
            <person name="Heier L."/>
            <person name="Spannagl M."/>
            <person name="Pfeifer M."/>
            <person name="Jakobsen K.S."/>
            <person name="Wulff B.B."/>
            <person name="Steuernagel B."/>
            <person name="Mayer K.F."/>
            <person name="Olsen O.A."/>
        </authorList>
    </citation>
    <scope>NUCLEOTIDE SEQUENCE [LARGE SCALE GENOMIC DNA]</scope>
    <source>
        <strain evidence="2">cv. AL8/78</strain>
    </source>
</reference>
<accession>A0A452Y4U3</accession>
<dbReference type="EnsemblPlants" id="AET1Gv20291800.5">
    <property type="protein sequence ID" value="AET1Gv20291800.5"/>
    <property type="gene ID" value="AET1Gv20291800"/>
</dbReference>
<name>A0A452Y4U3_AEGTS</name>
<dbReference type="Gramene" id="AET1Gv20291800.5">
    <property type="protein sequence ID" value="AET1Gv20291800.5"/>
    <property type="gene ID" value="AET1Gv20291800"/>
</dbReference>
<proteinExistence type="predicted"/>
<protein>
    <submittedName>
        <fullName evidence="1">Uncharacterized protein</fullName>
    </submittedName>
</protein>
<reference evidence="1" key="3">
    <citation type="journal article" date="2017" name="Nature">
        <title>Genome sequence of the progenitor of the wheat D genome Aegilops tauschii.</title>
        <authorList>
            <person name="Luo M.C."/>
            <person name="Gu Y.Q."/>
            <person name="Puiu D."/>
            <person name="Wang H."/>
            <person name="Twardziok S.O."/>
            <person name="Deal K.R."/>
            <person name="Huo N."/>
            <person name="Zhu T."/>
            <person name="Wang L."/>
            <person name="Wang Y."/>
            <person name="McGuire P.E."/>
            <person name="Liu S."/>
            <person name="Long H."/>
            <person name="Ramasamy R.K."/>
            <person name="Rodriguez J.C."/>
            <person name="Van S.L."/>
            <person name="Yuan L."/>
            <person name="Wang Z."/>
            <person name="Xia Z."/>
            <person name="Xiao L."/>
            <person name="Anderson O.D."/>
            <person name="Ouyang S."/>
            <person name="Liang Y."/>
            <person name="Zimin A.V."/>
            <person name="Pertea G."/>
            <person name="Qi P."/>
            <person name="Bennetzen J.L."/>
            <person name="Dai X."/>
            <person name="Dawson M.W."/>
            <person name="Muller H.G."/>
            <person name="Kugler K."/>
            <person name="Rivarola-Duarte L."/>
            <person name="Spannagl M."/>
            <person name="Mayer K.F.X."/>
            <person name="Lu F.H."/>
            <person name="Bevan M.W."/>
            <person name="Leroy P."/>
            <person name="Li P."/>
            <person name="You F.M."/>
            <person name="Sun Q."/>
            <person name="Liu Z."/>
            <person name="Lyons E."/>
            <person name="Wicker T."/>
            <person name="Salzberg S.L."/>
            <person name="Devos K.M."/>
            <person name="Dvorak J."/>
        </authorList>
    </citation>
    <scope>NUCLEOTIDE SEQUENCE [LARGE SCALE GENOMIC DNA]</scope>
    <source>
        <strain evidence="1">cv. AL8/78</strain>
    </source>
</reference>
<keyword evidence="2" id="KW-1185">Reference proteome</keyword>
<dbReference type="PANTHER" id="PTHR47482">
    <property type="entry name" value="OS11G0632001 PROTEIN"/>
    <property type="match status" value="1"/>
</dbReference>